<reference evidence="2 3" key="1">
    <citation type="submission" date="2018-12" db="EMBL/GenBank/DDBJ databases">
        <title>The genome of Variovorax gossypii DSM 100435.</title>
        <authorList>
            <person name="Gao J."/>
            <person name="Sun J."/>
        </authorList>
    </citation>
    <scope>NUCLEOTIDE SEQUENCE [LARGE SCALE GENOMIC DNA]</scope>
    <source>
        <strain evidence="2 3">DSM 100435</strain>
    </source>
</reference>
<evidence type="ECO:0000313" key="3">
    <source>
        <dbReference type="Proteomes" id="UP000267418"/>
    </source>
</evidence>
<name>A0A3S0J335_9BURK</name>
<sequence>MRRHLYFLYLLLALWSGGVHASMGLAEIPAAPGDGPVTVFYPSADTAQPTRRGRFNFDLAVQGAPVRGNGRLVVVSHGSGGAPWVHADIARSLVDAGFIVAMPEHKADNYKDDSNPGPDSWSMRPAEVSRAIDAVGRDPRFAPLLHLDKVGMYGMSAGGHTALSLAGGQWSPAGFMQHCEANLVDDFQSCVGLITRLTGGPLDSIRKWAALFVIHHRFDDAAPREHTDLRIAAIVAGVPSSADFDMASLANPRVPLGLITAQHDRWLIPRFHSDRVLAACLPRCELIADMPTGGHGALLSPPPPGLTGLVGDMLDDPPGFDRAGVLPEVNRKTTAFFSAHLLP</sequence>
<feature type="chain" id="PRO_5018616277" evidence="1">
    <location>
        <begin position="22"/>
        <end position="343"/>
    </location>
</feature>
<dbReference type="SUPFAM" id="SSF53474">
    <property type="entry name" value="alpha/beta-Hydrolases"/>
    <property type="match status" value="1"/>
</dbReference>
<protein>
    <submittedName>
        <fullName evidence="2">Dienelactone hydrolase</fullName>
    </submittedName>
</protein>
<accession>A0A3S0J335</accession>
<dbReference type="Gene3D" id="3.40.50.1820">
    <property type="entry name" value="alpha/beta hydrolase"/>
    <property type="match status" value="1"/>
</dbReference>
<proteinExistence type="predicted"/>
<gene>
    <name evidence="2" type="ORF">EJP69_22280</name>
</gene>
<dbReference type="EMBL" id="RXOE01000007">
    <property type="protein sequence ID" value="RTQ32018.1"/>
    <property type="molecule type" value="Genomic_DNA"/>
</dbReference>
<dbReference type="GO" id="GO:0016787">
    <property type="term" value="F:hydrolase activity"/>
    <property type="evidence" value="ECO:0007669"/>
    <property type="project" value="UniProtKB-KW"/>
</dbReference>
<organism evidence="2 3">
    <name type="scientific">Variovorax gossypii</name>
    <dbReference type="NCBI Taxonomy" id="1679495"/>
    <lineage>
        <taxon>Bacteria</taxon>
        <taxon>Pseudomonadati</taxon>
        <taxon>Pseudomonadota</taxon>
        <taxon>Betaproteobacteria</taxon>
        <taxon>Burkholderiales</taxon>
        <taxon>Comamonadaceae</taxon>
        <taxon>Variovorax</taxon>
    </lineage>
</organism>
<dbReference type="Proteomes" id="UP000267418">
    <property type="component" value="Unassembled WGS sequence"/>
</dbReference>
<comment type="caution">
    <text evidence="2">The sequence shown here is derived from an EMBL/GenBank/DDBJ whole genome shotgun (WGS) entry which is preliminary data.</text>
</comment>
<keyword evidence="1" id="KW-0732">Signal</keyword>
<dbReference type="OrthoDB" id="192696at2"/>
<evidence type="ECO:0000313" key="2">
    <source>
        <dbReference type="EMBL" id="RTQ32018.1"/>
    </source>
</evidence>
<keyword evidence="3" id="KW-1185">Reference proteome</keyword>
<dbReference type="RefSeq" id="WP_126472537.1">
    <property type="nucleotide sequence ID" value="NZ_RXOE01000007.1"/>
</dbReference>
<dbReference type="PIRSF" id="PIRSF031982">
    <property type="entry name" value="UCP031982_abhydr"/>
    <property type="match status" value="1"/>
</dbReference>
<dbReference type="InterPro" id="IPR016986">
    <property type="entry name" value="UCP031982_abhydr"/>
</dbReference>
<feature type="signal peptide" evidence="1">
    <location>
        <begin position="1"/>
        <end position="21"/>
    </location>
</feature>
<keyword evidence="2" id="KW-0378">Hydrolase</keyword>
<dbReference type="AlphaFoldDB" id="A0A3S0J335"/>
<evidence type="ECO:0000256" key="1">
    <source>
        <dbReference type="SAM" id="SignalP"/>
    </source>
</evidence>
<dbReference type="InterPro" id="IPR029058">
    <property type="entry name" value="AB_hydrolase_fold"/>
</dbReference>